<evidence type="ECO:0000313" key="7">
    <source>
        <dbReference type="Proteomes" id="UP000282985"/>
    </source>
</evidence>
<accession>A0A434ATQ9</accession>
<dbReference type="GO" id="GO:0009279">
    <property type="term" value="C:cell outer membrane"/>
    <property type="evidence" value="ECO:0007669"/>
    <property type="project" value="UniProtKB-SubCell"/>
</dbReference>
<keyword evidence="7" id="KW-1185">Reference proteome</keyword>
<evidence type="ECO:0000256" key="2">
    <source>
        <dbReference type="ARBA" id="ARBA00023136"/>
    </source>
</evidence>
<keyword evidence="6" id="KW-0675">Receptor</keyword>
<dbReference type="Proteomes" id="UP000282985">
    <property type="component" value="Unassembled WGS sequence"/>
</dbReference>
<dbReference type="RefSeq" id="WP_127344105.1">
    <property type="nucleotide sequence ID" value="NZ_RJJX01000015.1"/>
</dbReference>
<dbReference type="InterPro" id="IPR041700">
    <property type="entry name" value="OMP_b-brl_3"/>
</dbReference>
<dbReference type="OrthoDB" id="905020at2"/>
<evidence type="ECO:0000313" key="6">
    <source>
        <dbReference type="EMBL" id="RUT77803.1"/>
    </source>
</evidence>
<protein>
    <submittedName>
        <fullName evidence="6">TonB-dependent receptor</fullName>
    </submittedName>
</protein>
<keyword evidence="3" id="KW-0998">Cell outer membrane</keyword>
<dbReference type="Pfam" id="PF14905">
    <property type="entry name" value="OMP_b-brl_3"/>
    <property type="match status" value="1"/>
</dbReference>
<evidence type="ECO:0000256" key="1">
    <source>
        <dbReference type="ARBA" id="ARBA00004442"/>
    </source>
</evidence>
<feature type="signal peptide" evidence="4">
    <location>
        <begin position="1"/>
        <end position="20"/>
    </location>
</feature>
<name>A0A434ATQ9_9BACT</name>
<keyword evidence="4" id="KW-0732">Signal</keyword>
<dbReference type="PANTHER" id="PTHR40980:SF4">
    <property type="entry name" value="TONB-DEPENDENT RECEPTOR-LIKE BETA-BARREL DOMAIN-CONTAINING PROTEIN"/>
    <property type="match status" value="1"/>
</dbReference>
<evidence type="ECO:0000259" key="5">
    <source>
        <dbReference type="Pfam" id="PF14905"/>
    </source>
</evidence>
<keyword evidence="2" id="KW-0472">Membrane</keyword>
<feature type="domain" description="Outer membrane protein beta-barrel" evidence="5">
    <location>
        <begin position="370"/>
        <end position="756"/>
    </location>
</feature>
<dbReference type="EMBL" id="RJJX01000015">
    <property type="protein sequence ID" value="RUT77803.1"/>
    <property type="molecule type" value="Genomic_DNA"/>
</dbReference>
<evidence type="ECO:0000256" key="4">
    <source>
        <dbReference type="SAM" id="SignalP"/>
    </source>
</evidence>
<dbReference type="InterPro" id="IPR037066">
    <property type="entry name" value="Plug_dom_sf"/>
</dbReference>
<evidence type="ECO:0000256" key="3">
    <source>
        <dbReference type="ARBA" id="ARBA00023237"/>
    </source>
</evidence>
<dbReference type="Gene3D" id="2.40.170.20">
    <property type="entry name" value="TonB-dependent receptor, beta-barrel domain"/>
    <property type="match status" value="1"/>
</dbReference>
<comment type="caution">
    <text evidence="6">The sequence shown here is derived from an EMBL/GenBank/DDBJ whole genome shotgun (WGS) entry which is preliminary data.</text>
</comment>
<dbReference type="AlphaFoldDB" id="A0A434ATQ9"/>
<feature type="chain" id="PRO_5019376097" evidence="4">
    <location>
        <begin position="21"/>
        <end position="778"/>
    </location>
</feature>
<reference evidence="6 7" key="1">
    <citation type="submission" date="2018-11" db="EMBL/GenBank/DDBJ databases">
        <title>Parancylomarina longa gen. nov., sp. nov., isolated from sediments of southern Okinawa.</title>
        <authorList>
            <person name="Fu T."/>
        </authorList>
    </citation>
    <scope>NUCLEOTIDE SEQUENCE [LARGE SCALE GENOMIC DNA]</scope>
    <source>
        <strain evidence="6 7">T3-2 S1-C</strain>
    </source>
</reference>
<comment type="subcellular location">
    <subcellularLocation>
        <location evidence="1">Cell outer membrane</location>
    </subcellularLocation>
</comment>
<dbReference type="SUPFAM" id="SSF56935">
    <property type="entry name" value="Porins"/>
    <property type="match status" value="1"/>
</dbReference>
<proteinExistence type="predicted"/>
<dbReference type="PANTHER" id="PTHR40980">
    <property type="entry name" value="PLUG DOMAIN-CONTAINING PROTEIN"/>
    <property type="match status" value="1"/>
</dbReference>
<dbReference type="InterPro" id="IPR036942">
    <property type="entry name" value="Beta-barrel_TonB_sf"/>
</dbReference>
<organism evidence="6 7">
    <name type="scientific">Ancylomarina longa</name>
    <dbReference type="NCBI Taxonomy" id="2487017"/>
    <lineage>
        <taxon>Bacteria</taxon>
        <taxon>Pseudomonadati</taxon>
        <taxon>Bacteroidota</taxon>
        <taxon>Bacteroidia</taxon>
        <taxon>Marinilabiliales</taxon>
        <taxon>Marinifilaceae</taxon>
        <taxon>Ancylomarina</taxon>
    </lineage>
</organism>
<gene>
    <name evidence="6" type="ORF">DLK05_11440</name>
</gene>
<sequence>MIKKTTLSLLIIILSIVVNAASLKGKIQNHNQALEYFTAAILSSQDSSILTGGAFMDGYFEFPNLKVDKCLLQISCVGYQTITKPIDFRQNSSIDIGTIQMKNLELKEVIVRAKRPTFRQVEGLLVINVKGTSLSQAGDLFDALKRSPGLIVDNNNNISVLGKGTPIVFINNREVKNKAEIESLQSDDIASIEIDRNPSAEYSASGKAVVRIKTKKITKDKINLQLYHRSYLARKYSTSNGIQLGNKIGKTTSFINYSYTDYKYKSYKDAYEINTQENYIIENRKHSIIQAHSLSHNLFASINQEIGAKHNLGFQYSYFSKEDNLDSDADQSITKTDEEERLRNILASTLENNDLETYNLNYEFKIDSLRSLSLVADYSKNKDKSREDINEKNLTTNSDLKTLLNNRNDYDIYSGKVDYQTPIFKFVNLQSGIKLSKVKNNGKSISTDKDSNSENYNTEDKINDRITAAYFTLNRKFKRANLKGGLRYEYTNTDISSSGTSVLDSTYGNWFPSFLINKKFSDQLDLTLSYSKKIDRPRFSELSTDVTYLDSLSYSVGNPSLKPTISHNLDLSLNLFRRLSVNLTYSNEKNARIMGAINDKGNPDIVKYTPVNIDKAEYLSANIDYSYSGKKFNSTLSLGGEKPFIDIPYLGEIRKIRKASWYFQANNDYSITNRTTVFMNFWYMSSKKDLMTDWDNVYKLSVGMNTSFFDKKLNVGLLANDILNSSDSAYKDIYGNIMSGAIYDFDSSWVRISIKYNFNDFKGKIRKKSASESELNRL</sequence>
<dbReference type="Gene3D" id="2.170.130.10">
    <property type="entry name" value="TonB-dependent receptor, plug domain"/>
    <property type="match status" value="1"/>
</dbReference>